<keyword evidence="5" id="KW-1185">Reference proteome</keyword>
<dbReference type="InterPro" id="IPR006311">
    <property type="entry name" value="TAT_signal"/>
</dbReference>
<evidence type="ECO:0000259" key="2">
    <source>
        <dbReference type="Pfam" id="PF14517"/>
    </source>
</evidence>
<dbReference type="EMBL" id="BAABHS010000008">
    <property type="protein sequence ID" value="GAA4961532.1"/>
    <property type="molecule type" value="Genomic_DNA"/>
</dbReference>
<evidence type="ECO:0008006" key="6">
    <source>
        <dbReference type="Google" id="ProtNLM"/>
    </source>
</evidence>
<accession>A0ABP9H5H7</accession>
<comment type="caution">
    <text evidence="4">The sequence shown here is derived from an EMBL/GenBank/DDBJ whole genome shotgun (WGS) entry which is preliminary data.</text>
</comment>
<proteinExistence type="predicted"/>
<dbReference type="InterPro" id="IPR046540">
    <property type="entry name" value="DMFA2_C"/>
</dbReference>
<evidence type="ECO:0000313" key="5">
    <source>
        <dbReference type="Proteomes" id="UP001500466"/>
    </source>
</evidence>
<organism evidence="4 5">
    <name type="scientific">Yinghuangia aomiensis</name>
    <dbReference type="NCBI Taxonomy" id="676205"/>
    <lineage>
        <taxon>Bacteria</taxon>
        <taxon>Bacillati</taxon>
        <taxon>Actinomycetota</taxon>
        <taxon>Actinomycetes</taxon>
        <taxon>Kitasatosporales</taxon>
        <taxon>Streptomycetaceae</taxon>
        <taxon>Yinghuangia</taxon>
    </lineage>
</organism>
<evidence type="ECO:0000259" key="3">
    <source>
        <dbReference type="Pfam" id="PF20254"/>
    </source>
</evidence>
<dbReference type="Proteomes" id="UP001500466">
    <property type="component" value="Unassembled WGS sequence"/>
</dbReference>
<feature type="domain" description="Tachylectin 2" evidence="2">
    <location>
        <begin position="88"/>
        <end position="219"/>
    </location>
</feature>
<feature type="domain" description="N,N-dimethylformamidase beta subunit-like C-terminal" evidence="3">
    <location>
        <begin position="435"/>
        <end position="747"/>
    </location>
</feature>
<dbReference type="Pfam" id="PF20254">
    <property type="entry name" value="DMFA2_C"/>
    <property type="match status" value="1"/>
</dbReference>
<dbReference type="SUPFAM" id="SSF50934">
    <property type="entry name" value="Tachylectin-2"/>
    <property type="match status" value="1"/>
</dbReference>
<gene>
    <name evidence="4" type="ORF">GCM10023205_26260</name>
</gene>
<feature type="region of interest" description="Disordered" evidence="1">
    <location>
        <begin position="61"/>
        <end position="83"/>
    </location>
</feature>
<dbReference type="PROSITE" id="PS51318">
    <property type="entry name" value="TAT"/>
    <property type="match status" value="1"/>
</dbReference>
<sequence>MYLMQLMSQSGSGSSLPHPASPDPAEDLSEASPERGLSRRRVFAGAAVLAGASVLPPGLSRAVAAPRSGPQPGPSPRQIGPVDPEQSQVLMVPGGNGVVYSVQSDGRLKWFRHLGRDTGAASWANSGNSRDIGVGWQAHTQVLAADDGQLFGLCGDGTLVWCKYTLTNPNTGEGAWHPNTNSIIHRGFGSYSYIFGGKQGVIYAIDANGDMYWFRYLAGDGTSATGAWANGGVGSRIATGRRLYDLHFADSDGVIYAVEHGGNLHWYRYLAGDGSNGPGAWANGGAPITIGGGWEWACSAERFADAGAFYSVWIDRADPNASDHRLYWYRLVNWRTVHQDGRPVWSSGNGALVGTGFTTTRTAGLQGYTDKWSAAPGESVAVSVSTAFERYDATVLRLDGPLTPGAGSDPNAQVVLGPTTYSGRMRRLPAGYRGSGCGWPADFAVTVQPTWKSGFYAIRLDGANGMRRYIPFVVRPAAPTARIAVLLPFLTHSAYNYWGGHFQYSCDSYPTRRTHTMMRPFSDSSPEPPGRIDIRFYGDLLLLRWLADNTIAYDCYQDLDLHRDAAWLSSYKAVVLGSHAEYWTPAMRNGLEAYLTGGGRVVSTGGNCMYERVDISADGTAVLHRDSTGNRWLWRDQGLPERNVLGVAYNGSYLDFAPYQVDTAHPFLAGTGLGPGDQFAQTGYNFGGSGWEQDSSDVGGPPLPGVTRIAHGTQSLGAHMVHFDRGNGGWVFSTGSVTFNGTLANDTASSRILRNVMTAAVA</sequence>
<feature type="compositionally biased region" description="Low complexity" evidence="1">
    <location>
        <begin position="1"/>
        <end position="16"/>
    </location>
</feature>
<dbReference type="Pfam" id="PF14517">
    <property type="entry name" value="Tachylectin"/>
    <property type="match status" value="1"/>
</dbReference>
<protein>
    <recommendedName>
        <fullName evidence="6">Tachylectin</fullName>
    </recommendedName>
</protein>
<dbReference type="InterPro" id="IPR023294">
    <property type="entry name" value="Tachylectin2"/>
</dbReference>
<name>A0ABP9H5H7_9ACTN</name>
<evidence type="ECO:0000313" key="4">
    <source>
        <dbReference type="EMBL" id="GAA4961532.1"/>
    </source>
</evidence>
<feature type="region of interest" description="Disordered" evidence="1">
    <location>
        <begin position="1"/>
        <end position="37"/>
    </location>
</feature>
<dbReference type="Gene3D" id="2.115.10.10">
    <property type="entry name" value="Tachylectin 2"/>
    <property type="match status" value="2"/>
</dbReference>
<dbReference type="InterPro" id="IPR036813">
    <property type="entry name" value="Tachylectin2_sf"/>
</dbReference>
<evidence type="ECO:0000256" key="1">
    <source>
        <dbReference type="SAM" id="MobiDB-lite"/>
    </source>
</evidence>
<reference evidence="5" key="1">
    <citation type="journal article" date="2019" name="Int. J. Syst. Evol. Microbiol.">
        <title>The Global Catalogue of Microorganisms (GCM) 10K type strain sequencing project: providing services to taxonomists for standard genome sequencing and annotation.</title>
        <authorList>
            <consortium name="The Broad Institute Genomics Platform"/>
            <consortium name="The Broad Institute Genome Sequencing Center for Infectious Disease"/>
            <person name="Wu L."/>
            <person name="Ma J."/>
        </authorList>
    </citation>
    <scope>NUCLEOTIDE SEQUENCE [LARGE SCALE GENOMIC DNA]</scope>
    <source>
        <strain evidence="5">JCM 17986</strain>
    </source>
</reference>